<accession>A0A367EF00</accession>
<keyword evidence="4" id="KW-1185">Reference proteome</keyword>
<feature type="binding site" evidence="2">
    <location>
        <position position="135"/>
    </location>
    <ligand>
        <name>Zn(2+)</name>
        <dbReference type="ChEBI" id="CHEBI:29105"/>
        <label>2</label>
    </ligand>
</feature>
<sequence length="279" mass="29820">MRVYVSADMEGVTGLVGADDVQMGGRDYERGRVMMTQDVNAAVRGALAGGAGEVLVNDTHSTMRNLLVEDLHPAASLVRGKPKPMGMIQDLDASFDAVVCVGYHARAGSLGVLSHSYMGHEIEDMWLDGTRAMGEIGFSYAAATAIGVPVVALSGCDVACEEVKEWDAHVRTAPVKYARDRFAARLRPAQEARAAIEEATAEGVRDAASRTRMVPDTTEHALAVRWQSASVAQQLEGVPGVTRTDDRTVLVRGELPGLFRLFGVFQQVAASLTGQAPYC</sequence>
<keyword evidence="2" id="KW-0862">Zinc</keyword>
<evidence type="ECO:0000256" key="1">
    <source>
        <dbReference type="PIRSR" id="PIRSR015853-1"/>
    </source>
</evidence>
<dbReference type="SUPFAM" id="SSF63992">
    <property type="entry name" value="Dipeptide transport protein"/>
    <property type="match status" value="1"/>
</dbReference>
<dbReference type="InterPro" id="IPR036177">
    <property type="entry name" value="Peptidase_M55_sf"/>
</dbReference>
<evidence type="ECO:0000313" key="4">
    <source>
        <dbReference type="Proteomes" id="UP000252914"/>
    </source>
</evidence>
<dbReference type="Gene3D" id="3.40.50.10780">
    <property type="entry name" value="Dipeptide transport protein"/>
    <property type="match status" value="1"/>
</dbReference>
<dbReference type="PIRSF" id="PIRSF015853">
    <property type="entry name" value="Pep_DppA"/>
    <property type="match status" value="1"/>
</dbReference>
<feature type="binding site" evidence="2">
    <location>
        <position position="8"/>
    </location>
    <ligand>
        <name>Zn(2+)</name>
        <dbReference type="ChEBI" id="CHEBI:29105"/>
        <label>1</label>
    </ligand>
</feature>
<gene>
    <name evidence="3" type="ORF">DTL70_29155</name>
</gene>
<dbReference type="InterPro" id="IPR027476">
    <property type="entry name" value="DppA_N"/>
</dbReference>
<proteinExistence type="predicted"/>
<dbReference type="Gene3D" id="3.30.1360.130">
    <property type="entry name" value="Dipeptide transport protein"/>
    <property type="match status" value="1"/>
</dbReference>
<dbReference type="CDD" id="cd08663">
    <property type="entry name" value="DAP_dppA_1"/>
    <property type="match status" value="1"/>
</dbReference>
<feature type="active site" description="Nucleophile" evidence="1">
    <location>
        <position position="115"/>
    </location>
</feature>
<dbReference type="Pfam" id="PF04951">
    <property type="entry name" value="Peptidase_M55"/>
    <property type="match status" value="1"/>
</dbReference>
<evidence type="ECO:0000313" key="3">
    <source>
        <dbReference type="EMBL" id="RCG16339.1"/>
    </source>
</evidence>
<name>A0A367EF00_9ACTN</name>
<organism evidence="3 4">
    <name type="scientific">Streptomyces diacarni</name>
    <dbReference type="NCBI Taxonomy" id="2800381"/>
    <lineage>
        <taxon>Bacteria</taxon>
        <taxon>Bacillati</taxon>
        <taxon>Actinomycetota</taxon>
        <taxon>Actinomycetes</taxon>
        <taxon>Kitasatosporales</taxon>
        <taxon>Streptomycetaceae</taxon>
        <taxon>Streptomyces</taxon>
    </lineage>
</organism>
<feature type="binding site" evidence="2">
    <location>
        <position position="104"/>
    </location>
    <ligand>
        <name>Zn(2+)</name>
        <dbReference type="ChEBI" id="CHEBI:29105"/>
        <label>2</label>
    </ligand>
</feature>
<feature type="binding site" evidence="2">
    <location>
        <position position="8"/>
    </location>
    <ligand>
        <name>Zn(2+)</name>
        <dbReference type="ChEBI" id="CHEBI:29105"/>
        <label>2</label>
    </ligand>
</feature>
<protein>
    <submittedName>
        <fullName evidence="3">Peptidase M55</fullName>
    </submittedName>
</protein>
<dbReference type="InterPro" id="IPR007035">
    <property type="entry name" value="Peptidase_M55"/>
</dbReference>
<dbReference type="GO" id="GO:0046872">
    <property type="term" value="F:metal ion binding"/>
    <property type="evidence" value="ECO:0007669"/>
    <property type="project" value="UniProtKB-KW"/>
</dbReference>
<dbReference type="Proteomes" id="UP000252914">
    <property type="component" value="Unassembled WGS sequence"/>
</dbReference>
<dbReference type="RefSeq" id="WP_114025042.1">
    <property type="nucleotide sequence ID" value="NZ_JBEYTF010000006.1"/>
</dbReference>
<feature type="binding site" evidence="2">
    <location>
        <position position="10"/>
    </location>
    <ligand>
        <name>Zn(2+)</name>
        <dbReference type="ChEBI" id="CHEBI:29105"/>
        <label>1</label>
    </ligand>
</feature>
<comment type="caution">
    <text evidence="3">The sequence shown here is derived from an EMBL/GenBank/DDBJ whole genome shotgun (WGS) entry which is preliminary data.</text>
</comment>
<feature type="binding site" evidence="2">
    <location>
        <position position="60"/>
    </location>
    <ligand>
        <name>Zn(2+)</name>
        <dbReference type="ChEBI" id="CHEBI:29105"/>
        <label>2</label>
    </ligand>
</feature>
<evidence type="ECO:0000256" key="2">
    <source>
        <dbReference type="PIRSR" id="PIRSR015853-2"/>
    </source>
</evidence>
<reference evidence="3 4" key="1">
    <citation type="submission" date="2018-06" db="EMBL/GenBank/DDBJ databases">
        <title>Streptomyces reniochalinae sp. nov. and Streptomyces diacarnus sp. nov. from marine sponges.</title>
        <authorList>
            <person name="Li L."/>
        </authorList>
    </citation>
    <scope>NUCLEOTIDE SEQUENCE [LARGE SCALE GENOMIC DNA]</scope>
    <source>
        <strain evidence="3 4">LHW51701</strain>
    </source>
</reference>
<dbReference type="EMBL" id="QOIN01000061">
    <property type="protein sequence ID" value="RCG16339.1"/>
    <property type="molecule type" value="Genomic_DNA"/>
</dbReference>
<dbReference type="AlphaFoldDB" id="A0A367EF00"/>
<keyword evidence="2" id="KW-0479">Metal-binding</keyword>